<reference evidence="2 3" key="1">
    <citation type="submission" date="2019-01" db="EMBL/GenBank/DDBJ databases">
        <title>Draft Genome and Complete Hox-Cluster Characterization of the Sterlet Sturgeon (Acipenser ruthenus).</title>
        <authorList>
            <person name="Wei Q."/>
        </authorList>
    </citation>
    <scope>NUCLEOTIDE SEQUENCE [LARGE SCALE GENOMIC DNA]</scope>
    <source>
        <strain evidence="2">WHYD16114868_AA</strain>
        <tissue evidence="2">Blood</tissue>
    </source>
</reference>
<gene>
    <name evidence="2" type="ORF">EOD39_13585</name>
</gene>
<dbReference type="AlphaFoldDB" id="A0A444UI95"/>
<proteinExistence type="predicted"/>
<evidence type="ECO:0000313" key="3">
    <source>
        <dbReference type="Proteomes" id="UP000289886"/>
    </source>
</evidence>
<feature type="region of interest" description="Disordered" evidence="1">
    <location>
        <begin position="139"/>
        <end position="185"/>
    </location>
</feature>
<accession>A0A444UI95</accession>
<dbReference type="Proteomes" id="UP000289886">
    <property type="component" value="Unassembled WGS sequence"/>
</dbReference>
<evidence type="ECO:0000313" key="2">
    <source>
        <dbReference type="EMBL" id="RXM34922.1"/>
    </source>
</evidence>
<evidence type="ECO:0000256" key="1">
    <source>
        <dbReference type="SAM" id="MobiDB-lite"/>
    </source>
</evidence>
<sequence>MLPPAANRQPVPPQGQTPNLPRFNITSSLEAFLAQFELSVDEYVCTDCRKATYLSQALDGLVLLDLSWEERVNCTALTTALKWRFKECDSYLGLQEQLQCWRRAPGEKLGVLAKDVTRLAMDIQLLLMDSPGRLYLQPATTATATPGPPHWPTDAGGGGEPGCGYRGRSPARGVPATSTRTPIHS</sequence>
<dbReference type="EMBL" id="SCEB01214516">
    <property type="protein sequence ID" value="RXM34922.1"/>
    <property type="molecule type" value="Genomic_DNA"/>
</dbReference>
<comment type="caution">
    <text evidence="2">The sequence shown here is derived from an EMBL/GenBank/DDBJ whole genome shotgun (WGS) entry which is preliminary data.</text>
</comment>
<organism evidence="2 3">
    <name type="scientific">Acipenser ruthenus</name>
    <name type="common">Sterlet sturgeon</name>
    <dbReference type="NCBI Taxonomy" id="7906"/>
    <lineage>
        <taxon>Eukaryota</taxon>
        <taxon>Metazoa</taxon>
        <taxon>Chordata</taxon>
        <taxon>Craniata</taxon>
        <taxon>Vertebrata</taxon>
        <taxon>Euteleostomi</taxon>
        <taxon>Actinopterygii</taxon>
        <taxon>Chondrostei</taxon>
        <taxon>Acipenseriformes</taxon>
        <taxon>Acipenseridae</taxon>
        <taxon>Acipenser</taxon>
    </lineage>
</organism>
<keyword evidence="3" id="KW-1185">Reference proteome</keyword>
<protein>
    <submittedName>
        <fullName evidence="2">Uncharacterized protein</fullName>
    </submittedName>
</protein>
<name>A0A444UI95_ACIRT</name>
<feature type="compositionally biased region" description="Gly residues" evidence="1">
    <location>
        <begin position="155"/>
        <end position="165"/>
    </location>
</feature>
<feature type="compositionally biased region" description="Polar residues" evidence="1">
    <location>
        <begin position="176"/>
        <end position="185"/>
    </location>
</feature>